<dbReference type="GO" id="GO:0008168">
    <property type="term" value="F:methyltransferase activity"/>
    <property type="evidence" value="ECO:0007669"/>
    <property type="project" value="TreeGrafter"/>
</dbReference>
<dbReference type="Proteomes" id="UP000250462">
    <property type="component" value="Unassembled WGS sequence"/>
</dbReference>
<keyword evidence="4" id="KW-1185">Reference proteome</keyword>
<dbReference type="CDD" id="cd02440">
    <property type="entry name" value="AdoMet_MTases"/>
    <property type="match status" value="1"/>
</dbReference>
<evidence type="ECO:0000256" key="1">
    <source>
        <dbReference type="SAM" id="MobiDB-lite"/>
    </source>
</evidence>
<feature type="domain" description="Methyltransferase" evidence="2">
    <location>
        <begin position="47"/>
        <end position="157"/>
    </location>
</feature>
<proteinExistence type="predicted"/>
<dbReference type="PANTHER" id="PTHR43591:SF24">
    <property type="entry name" value="2-METHOXY-6-POLYPRENYL-1,4-BENZOQUINOL METHYLASE, MITOCHONDRIAL"/>
    <property type="match status" value="1"/>
</dbReference>
<organism evidence="3 4">
    <name type="scientific">Phytoactinopolyspora halophila</name>
    <dbReference type="NCBI Taxonomy" id="1981511"/>
    <lineage>
        <taxon>Bacteria</taxon>
        <taxon>Bacillati</taxon>
        <taxon>Actinomycetota</taxon>
        <taxon>Actinomycetes</taxon>
        <taxon>Jiangellales</taxon>
        <taxon>Jiangellaceae</taxon>
        <taxon>Phytoactinopolyspora</taxon>
    </lineage>
</organism>
<gene>
    <name evidence="3" type="ORF">DPM12_03205</name>
</gene>
<name>A0A329R0I8_9ACTN</name>
<evidence type="ECO:0000313" key="4">
    <source>
        <dbReference type="Proteomes" id="UP000250462"/>
    </source>
</evidence>
<dbReference type="InterPro" id="IPR029063">
    <property type="entry name" value="SAM-dependent_MTases_sf"/>
</dbReference>
<accession>A0A329R0I8</accession>
<sequence>MGNDGGVDPWARWLLHGRSGGDEAAEQQTLNFLTPIRDRVLNGADIQPGDVVLDVGCGDGLLGFGSLSRVGHDGTVVFTDVSPDLLNECREIAERARVSHRCMFVRTPAETLEGIEDSSVDVVTTRSVLIYVDDKPAAFDAFRRVLRPGGRMSLFEPINRRHLELNRDTLFGYDVTPVMELAAKVRAVFEAVADPDGPMLGFDETDLLHVAEVSGLTDITVSLELTSTERPYFRDLSWETFLQMSPNPHAPTFGDAIKKALNDNESAVFESHLRPKVETSMGARVRNAHAYVTAREPEAAPEHTPASESPPHPSPWS</sequence>
<feature type="region of interest" description="Disordered" evidence="1">
    <location>
        <begin position="294"/>
        <end position="317"/>
    </location>
</feature>
<dbReference type="InterPro" id="IPR025714">
    <property type="entry name" value="Methyltranfer_dom"/>
</dbReference>
<dbReference type="Gene3D" id="3.40.50.150">
    <property type="entry name" value="Vaccinia Virus protein VP39"/>
    <property type="match status" value="1"/>
</dbReference>
<reference evidence="3 4" key="1">
    <citation type="submission" date="2018-06" db="EMBL/GenBank/DDBJ databases">
        <title>Phytoactinopolyspora halophila sp. nov., a novel halophilic actinomycete isolated from a saline soil in China.</title>
        <authorList>
            <person name="Tang S.-K."/>
        </authorList>
    </citation>
    <scope>NUCLEOTIDE SEQUENCE [LARGE SCALE GENOMIC DNA]</scope>
    <source>
        <strain evidence="3 4">YIM 96934</strain>
    </source>
</reference>
<evidence type="ECO:0000313" key="3">
    <source>
        <dbReference type="EMBL" id="RAW17873.1"/>
    </source>
</evidence>
<comment type="caution">
    <text evidence="3">The sequence shown here is derived from an EMBL/GenBank/DDBJ whole genome shotgun (WGS) entry which is preliminary data.</text>
</comment>
<dbReference type="AlphaFoldDB" id="A0A329R0I8"/>
<feature type="compositionally biased region" description="Pro residues" evidence="1">
    <location>
        <begin position="308"/>
        <end position="317"/>
    </location>
</feature>
<dbReference type="SUPFAM" id="SSF53335">
    <property type="entry name" value="S-adenosyl-L-methionine-dependent methyltransferases"/>
    <property type="match status" value="1"/>
</dbReference>
<dbReference type="PANTHER" id="PTHR43591">
    <property type="entry name" value="METHYLTRANSFERASE"/>
    <property type="match status" value="1"/>
</dbReference>
<dbReference type="EMBL" id="QMIG01000002">
    <property type="protein sequence ID" value="RAW17873.1"/>
    <property type="molecule type" value="Genomic_DNA"/>
</dbReference>
<dbReference type="Pfam" id="PF13847">
    <property type="entry name" value="Methyltransf_31"/>
    <property type="match status" value="1"/>
</dbReference>
<evidence type="ECO:0000259" key="2">
    <source>
        <dbReference type="Pfam" id="PF13847"/>
    </source>
</evidence>
<protein>
    <submittedName>
        <fullName evidence="3">Chemotaxis protein CheR</fullName>
    </submittedName>
</protein>